<accession>A0ABZ2YKC4</accession>
<evidence type="ECO:0000313" key="4">
    <source>
        <dbReference type="Proteomes" id="UP001485459"/>
    </source>
</evidence>
<dbReference type="RefSeq" id="WP_341834368.1">
    <property type="nucleotide sequence ID" value="NZ_CP149822.1"/>
</dbReference>
<feature type="transmembrane region" description="Helical" evidence="1">
    <location>
        <begin position="21"/>
        <end position="40"/>
    </location>
</feature>
<feature type="transmembrane region" description="Helical" evidence="1">
    <location>
        <begin position="91"/>
        <end position="118"/>
    </location>
</feature>
<dbReference type="GO" id="GO:0016301">
    <property type="term" value="F:kinase activity"/>
    <property type="evidence" value="ECO:0007669"/>
    <property type="project" value="UniProtKB-KW"/>
</dbReference>
<keyword evidence="3" id="KW-0808">Transferase</keyword>
<name>A0ABZ2YKC4_9BACT</name>
<dbReference type="Proteomes" id="UP001485459">
    <property type="component" value="Chromosome"/>
</dbReference>
<evidence type="ECO:0000313" key="3">
    <source>
        <dbReference type="EMBL" id="WZN39379.1"/>
    </source>
</evidence>
<feature type="transmembrane region" description="Helical" evidence="1">
    <location>
        <begin position="130"/>
        <end position="150"/>
    </location>
</feature>
<feature type="domain" description="Signal transduction histidine kinase internal region" evidence="2">
    <location>
        <begin position="171"/>
        <end position="247"/>
    </location>
</feature>
<evidence type="ECO:0000259" key="2">
    <source>
        <dbReference type="Pfam" id="PF06580"/>
    </source>
</evidence>
<feature type="transmembrane region" description="Helical" evidence="1">
    <location>
        <begin position="52"/>
        <end position="70"/>
    </location>
</feature>
<sequence length="361" mass="41225">MAKQTVFSLTNALRGNRLTRYDVSVLFIVLPYYFIIAMLIWGKEYVTDPGVFLTTTAILLGVWPASWFIHSKAGYIIRSFFPEVNQTSPRVLVTLAIFIPITIFINYLILVMCCSAAGRPYMPEKFGSISLAGIVLNIIATAVFEGTYLLKKWKASLIEAEKSKKASLQSELDNLKSQVNPHFLFNSLNSLSALISEDQQKAEEFLYEMCKVYRYLLQNNEHELTAIHVEAAFLKSYYYLLKTRYESAIQLDIDIPDQYRNYQIPPFTLQMLVENAVKHNVIMESNPLIIQVYTNDNEELVVRNNQQAKSVSVQSNKIGLKNIQRKYQLLSQRSVAIAPGDQYFTVTLPLINPATYESDNH</sequence>
<protein>
    <submittedName>
        <fullName evidence="3">Histidine kinase</fullName>
    </submittedName>
</protein>
<gene>
    <name evidence="3" type="ORF">WJU16_15340</name>
</gene>
<keyword evidence="4" id="KW-1185">Reference proteome</keyword>
<dbReference type="PANTHER" id="PTHR34220:SF7">
    <property type="entry name" value="SENSOR HISTIDINE KINASE YPDA"/>
    <property type="match status" value="1"/>
</dbReference>
<keyword evidence="1" id="KW-0812">Transmembrane</keyword>
<evidence type="ECO:0000256" key="1">
    <source>
        <dbReference type="SAM" id="Phobius"/>
    </source>
</evidence>
<keyword evidence="1" id="KW-0472">Membrane</keyword>
<dbReference type="Pfam" id="PF06580">
    <property type="entry name" value="His_kinase"/>
    <property type="match status" value="1"/>
</dbReference>
<proteinExistence type="predicted"/>
<reference evidence="4" key="1">
    <citation type="submission" date="2024-03" db="EMBL/GenBank/DDBJ databases">
        <title>Chitinophaga horti sp. nov., isolated from garden soil.</title>
        <authorList>
            <person name="Lee D.S."/>
            <person name="Han D.M."/>
            <person name="Baek J.H."/>
            <person name="Choi D.G."/>
            <person name="Jeon J.H."/>
            <person name="Jeon C.O."/>
        </authorList>
    </citation>
    <scope>NUCLEOTIDE SEQUENCE [LARGE SCALE GENOMIC DNA]</scope>
    <source>
        <strain evidence="4">GPA1</strain>
    </source>
</reference>
<dbReference type="InterPro" id="IPR050640">
    <property type="entry name" value="Bact_2-comp_sensor_kinase"/>
</dbReference>
<organism evidence="3 4">
    <name type="scientific">Chitinophaga pollutisoli</name>
    <dbReference type="NCBI Taxonomy" id="3133966"/>
    <lineage>
        <taxon>Bacteria</taxon>
        <taxon>Pseudomonadati</taxon>
        <taxon>Bacteroidota</taxon>
        <taxon>Chitinophagia</taxon>
        <taxon>Chitinophagales</taxon>
        <taxon>Chitinophagaceae</taxon>
        <taxon>Chitinophaga</taxon>
    </lineage>
</organism>
<keyword evidence="1" id="KW-1133">Transmembrane helix</keyword>
<dbReference type="InterPro" id="IPR010559">
    <property type="entry name" value="Sig_transdc_His_kin_internal"/>
</dbReference>
<keyword evidence="3" id="KW-0418">Kinase</keyword>
<dbReference type="PANTHER" id="PTHR34220">
    <property type="entry name" value="SENSOR HISTIDINE KINASE YPDA"/>
    <property type="match status" value="1"/>
</dbReference>
<dbReference type="EMBL" id="CP149822">
    <property type="protein sequence ID" value="WZN39379.1"/>
    <property type="molecule type" value="Genomic_DNA"/>
</dbReference>